<feature type="region of interest" description="Disordered" evidence="1">
    <location>
        <begin position="1"/>
        <end position="20"/>
    </location>
</feature>
<evidence type="ECO:0000313" key="3">
    <source>
        <dbReference type="Proteomes" id="UP000053593"/>
    </source>
</evidence>
<organism evidence="2 3">
    <name type="scientific">Collybiopsis luxurians FD-317 M1</name>
    <dbReference type="NCBI Taxonomy" id="944289"/>
    <lineage>
        <taxon>Eukaryota</taxon>
        <taxon>Fungi</taxon>
        <taxon>Dikarya</taxon>
        <taxon>Basidiomycota</taxon>
        <taxon>Agaricomycotina</taxon>
        <taxon>Agaricomycetes</taxon>
        <taxon>Agaricomycetidae</taxon>
        <taxon>Agaricales</taxon>
        <taxon>Marasmiineae</taxon>
        <taxon>Omphalotaceae</taxon>
        <taxon>Collybiopsis</taxon>
        <taxon>Collybiopsis luxurians</taxon>
    </lineage>
</organism>
<name>A0A0D0C1R7_9AGAR</name>
<sequence length="162" mass="17509">MTLQLHSGDQTKRGLAWRRGRGRGSGDIGCVQGGQVCPYGRQGGGKFGGLYGVCREYPEQVGAIMWNGQSEWGGSRSRLFGRQLLIPPLYVDSPGRDGRAPQLLRSVPLSPNLDLDELASASPICAAASSSAFSSKYMCHRYGMFLSREGCQTLQILTPRIG</sequence>
<dbReference type="Proteomes" id="UP000053593">
    <property type="component" value="Unassembled WGS sequence"/>
</dbReference>
<protein>
    <submittedName>
        <fullName evidence="2">Uncharacterized protein</fullName>
    </submittedName>
</protein>
<keyword evidence="3" id="KW-1185">Reference proteome</keyword>
<evidence type="ECO:0000256" key="1">
    <source>
        <dbReference type="SAM" id="MobiDB-lite"/>
    </source>
</evidence>
<dbReference type="EMBL" id="KN834769">
    <property type="protein sequence ID" value="KIK62016.1"/>
    <property type="molecule type" value="Genomic_DNA"/>
</dbReference>
<accession>A0A0D0C1R7</accession>
<gene>
    <name evidence="2" type="ORF">GYMLUDRAFT_561843</name>
</gene>
<dbReference type="AlphaFoldDB" id="A0A0D0C1R7"/>
<proteinExistence type="predicted"/>
<dbReference type="HOGENOM" id="CLU_1635587_0_0_1"/>
<reference evidence="2 3" key="1">
    <citation type="submission" date="2014-04" db="EMBL/GenBank/DDBJ databases">
        <title>Evolutionary Origins and Diversification of the Mycorrhizal Mutualists.</title>
        <authorList>
            <consortium name="DOE Joint Genome Institute"/>
            <consortium name="Mycorrhizal Genomics Consortium"/>
            <person name="Kohler A."/>
            <person name="Kuo A."/>
            <person name="Nagy L.G."/>
            <person name="Floudas D."/>
            <person name="Copeland A."/>
            <person name="Barry K.W."/>
            <person name="Cichocki N."/>
            <person name="Veneault-Fourrey C."/>
            <person name="LaButti K."/>
            <person name="Lindquist E.A."/>
            <person name="Lipzen A."/>
            <person name="Lundell T."/>
            <person name="Morin E."/>
            <person name="Murat C."/>
            <person name="Riley R."/>
            <person name="Ohm R."/>
            <person name="Sun H."/>
            <person name="Tunlid A."/>
            <person name="Henrissat B."/>
            <person name="Grigoriev I.V."/>
            <person name="Hibbett D.S."/>
            <person name="Martin F."/>
        </authorList>
    </citation>
    <scope>NUCLEOTIDE SEQUENCE [LARGE SCALE GENOMIC DNA]</scope>
    <source>
        <strain evidence="2 3">FD-317 M1</strain>
    </source>
</reference>
<evidence type="ECO:0000313" key="2">
    <source>
        <dbReference type="EMBL" id="KIK62016.1"/>
    </source>
</evidence>